<keyword evidence="8" id="KW-1015">Disulfide bond</keyword>
<dbReference type="InterPro" id="IPR001394">
    <property type="entry name" value="Peptidase_C19_UCH"/>
</dbReference>
<dbReference type="FunFam" id="3.90.70.10:FF:000019">
    <property type="entry name" value="Ubiquitinyl hydrolase 1"/>
    <property type="match status" value="1"/>
</dbReference>
<sequence>MTRGQALSTVYNDVVVTVQTQGGGREGEKETQELQNDVVTVQTQGGGRGSEKETQELQMRLQDQYPFPQASSQLKEREGPRARQPTRRAEVKRQKYQYKKRSRTMKAAQMRRKQLWTVNVRDKPLREKYSQDLTDQFETFCQLDQDEGEGTSFTFSLFYDPVQDQCNPFLYKGQGGNGNRFENERECIRNCSANGEAKYPMNVVQACHFKHAVGGCSGKFLRYYYDSVHDKCKKFLWSGCIGNGNRFFDQTSCNATCDGIHDDGEEAEEEEPDTPIAIICGVLLALIVAAIIITVTVLTILSKKKNPKNKVEGKSKEPQSGSPLQGDKDIEIYVNGHAKKHFEESQVVGISQKKSEKQEKEKSHHSVCMDCSNYSVFCYRCDDFVVNDTKLGHVQKVREHLQSLENSALMGDRQRKRKLQESLAPDSKLLKDNNGLALGATGLRNLGNTCFMNAILQSLSNIQQFSCYFKELPAVALRSGKTAGRRMYHTRSQGDNTVSLVEEFRKTLCSLWQGSQTAFSPDSLFYAIWKIMPSFRGYQQHDAHEFMRYLLDHLHRELQCSRNGASHPASPQEGVRLSTAEGKCCINGTASVVTSNFGGILQNEVNCLICGTESRKFDPFLDLSLDIPSQFRQKRSKDQEPGPTCTLRDCVRSFTDLEELDETELYYCHKCKKRQKSTKKFWIQKLPKVLCLHLKRFHWTAFLRNKVDTYVEFPLKGLDMRGYLLEPDNALPDSCLYDLVDVVVHHGSGVGSGHYTAYGSHEGRWYHFNDSTVTLTSEETVRKAKAYILFYVERTGQVASEKTDSKPDAETVDKDSGPSGAGAQDKVAADMVLMDAAASHMKTEDLAAPDNAAFENVASPPTTDSHKSPPPPWDTCQSVSLSSGRNKLSCMMSNSCSSSPAHSRGYHLLRAMTDGKGAYVSNTSIFDHKENRKSLSLTCHPLREVFLDPRLWTVLHFSSPCQLTRDNFVLGPSLRYLTVCWFSSRVLQVCNIEDWLKSSFQKDICSKHESLVSTFLAHVCHMCPNLLWLSLSGCGHITDQDVISVLQSCRKLRCLHLENCVRITDCSLQGVATHGESLVEVKVDFCRNVTQAGLQAVKEKRPCIQLSAERSADMIPDSKPEERLPLRRTLQKVLQFT</sequence>
<dbReference type="InterPro" id="IPR032675">
    <property type="entry name" value="LRR_dom_sf"/>
</dbReference>
<dbReference type="EC" id="3.4.19.12" evidence="2"/>
<evidence type="ECO:0000256" key="5">
    <source>
        <dbReference type="ARBA" id="ARBA00022786"/>
    </source>
</evidence>
<dbReference type="GO" id="GO:0016579">
    <property type="term" value="P:protein deubiquitination"/>
    <property type="evidence" value="ECO:0007669"/>
    <property type="project" value="InterPro"/>
</dbReference>
<evidence type="ECO:0000256" key="8">
    <source>
        <dbReference type="ARBA" id="ARBA00023157"/>
    </source>
</evidence>
<dbReference type="InterPro" id="IPR036880">
    <property type="entry name" value="Kunitz_BPTI_sf"/>
</dbReference>
<dbReference type="InterPro" id="IPR050185">
    <property type="entry name" value="Ub_carboxyl-term_hydrolase"/>
</dbReference>
<evidence type="ECO:0000313" key="16">
    <source>
        <dbReference type="Proteomes" id="UP001219934"/>
    </source>
</evidence>
<evidence type="ECO:0000256" key="6">
    <source>
        <dbReference type="ARBA" id="ARBA00022801"/>
    </source>
</evidence>
<dbReference type="EMBL" id="JAPTMU010000009">
    <property type="protein sequence ID" value="KAJ4938509.1"/>
    <property type="molecule type" value="Genomic_DNA"/>
</dbReference>
<dbReference type="InterPro" id="IPR018200">
    <property type="entry name" value="USP_CS"/>
</dbReference>
<dbReference type="CDD" id="cd22593">
    <property type="entry name" value="Kunitz_conkunitzin"/>
    <property type="match status" value="1"/>
</dbReference>
<evidence type="ECO:0000256" key="3">
    <source>
        <dbReference type="ARBA" id="ARBA00022723"/>
    </source>
</evidence>
<protein>
    <recommendedName>
        <fullName evidence="2">ubiquitinyl hydrolase 1</fullName>
        <ecNumber evidence="2">3.4.19.12</ecNumber>
    </recommendedName>
</protein>
<dbReference type="InterPro" id="IPR028889">
    <property type="entry name" value="USP"/>
</dbReference>
<dbReference type="InterPro" id="IPR020901">
    <property type="entry name" value="Prtase_inh_Kunz-CS"/>
</dbReference>
<organism evidence="15 16">
    <name type="scientific">Pogonophryne albipinna</name>
    <dbReference type="NCBI Taxonomy" id="1090488"/>
    <lineage>
        <taxon>Eukaryota</taxon>
        <taxon>Metazoa</taxon>
        <taxon>Chordata</taxon>
        <taxon>Craniata</taxon>
        <taxon>Vertebrata</taxon>
        <taxon>Euteleostomi</taxon>
        <taxon>Actinopterygii</taxon>
        <taxon>Neopterygii</taxon>
        <taxon>Teleostei</taxon>
        <taxon>Neoteleostei</taxon>
        <taxon>Acanthomorphata</taxon>
        <taxon>Eupercaria</taxon>
        <taxon>Perciformes</taxon>
        <taxon>Notothenioidei</taxon>
        <taxon>Pogonophryne</taxon>
    </lineage>
</organism>
<dbReference type="Gene3D" id="3.30.40.10">
    <property type="entry name" value="Zinc/RING finger domain, C3HC4 (zinc finger)"/>
    <property type="match status" value="1"/>
</dbReference>
<dbReference type="PROSITE" id="PS50279">
    <property type="entry name" value="BPTI_KUNITZ_2"/>
    <property type="match status" value="2"/>
</dbReference>
<dbReference type="GO" id="GO:0004843">
    <property type="term" value="F:cysteine-type deubiquitinase activity"/>
    <property type="evidence" value="ECO:0007669"/>
    <property type="project" value="UniProtKB-EC"/>
</dbReference>
<evidence type="ECO:0000256" key="10">
    <source>
        <dbReference type="SAM" id="MobiDB-lite"/>
    </source>
</evidence>
<feature type="domain" description="BPTI/Kunitz inhibitor" evidence="14">
    <location>
        <begin position="207"/>
        <end position="257"/>
    </location>
</feature>
<dbReference type="InterPro" id="IPR038765">
    <property type="entry name" value="Papain-like_cys_pep_sf"/>
</dbReference>
<dbReference type="SUPFAM" id="SSF52047">
    <property type="entry name" value="RNI-like"/>
    <property type="match status" value="1"/>
</dbReference>
<keyword evidence="3" id="KW-0479">Metal-binding</keyword>
<reference evidence="15" key="1">
    <citation type="submission" date="2022-11" db="EMBL/GenBank/DDBJ databases">
        <title>Chromosome-level genome of Pogonophryne albipinna.</title>
        <authorList>
            <person name="Jo E."/>
        </authorList>
    </citation>
    <scope>NUCLEOTIDE SEQUENCE</scope>
    <source>
        <strain evidence="15">SGF0006</strain>
        <tissue evidence="15">Muscle</tissue>
    </source>
</reference>
<evidence type="ECO:0000256" key="11">
    <source>
        <dbReference type="SAM" id="Phobius"/>
    </source>
</evidence>
<proteinExistence type="predicted"/>
<dbReference type="Gene3D" id="4.10.410.10">
    <property type="entry name" value="Pancreatic trypsin inhibitor Kunitz domain"/>
    <property type="match status" value="2"/>
</dbReference>
<dbReference type="InterPro" id="IPR013083">
    <property type="entry name" value="Znf_RING/FYVE/PHD"/>
</dbReference>
<feature type="region of interest" description="Disordered" evidence="10">
    <location>
        <begin position="799"/>
        <end position="826"/>
    </location>
</feature>
<keyword evidence="7" id="KW-0862">Zinc</keyword>
<dbReference type="PANTHER" id="PTHR21646">
    <property type="entry name" value="UBIQUITIN CARBOXYL-TERMINAL HYDROLASE"/>
    <property type="match status" value="1"/>
</dbReference>
<feature type="domain" description="BPTI/Kunitz inhibitor" evidence="14">
    <location>
        <begin position="141"/>
        <end position="191"/>
    </location>
</feature>
<keyword evidence="6" id="KW-0378">Hydrolase</keyword>
<keyword evidence="11" id="KW-1133">Transmembrane helix</keyword>
<comment type="caution">
    <text evidence="15">The sequence shown here is derived from an EMBL/GenBank/DDBJ whole genome shotgun (WGS) entry which is preliminary data.</text>
</comment>
<accession>A0AAD6B8A6</accession>
<dbReference type="Pfam" id="PF00443">
    <property type="entry name" value="UCH"/>
    <property type="match status" value="1"/>
</dbReference>
<dbReference type="Pfam" id="PF00014">
    <property type="entry name" value="Kunitz_BPTI"/>
    <property type="match status" value="2"/>
</dbReference>
<keyword evidence="11" id="KW-0812">Transmembrane</keyword>
<dbReference type="Gene3D" id="3.80.10.10">
    <property type="entry name" value="Ribonuclease Inhibitor"/>
    <property type="match status" value="1"/>
</dbReference>
<dbReference type="PROSITE" id="PS50235">
    <property type="entry name" value="USP_3"/>
    <property type="match status" value="1"/>
</dbReference>
<evidence type="ECO:0000256" key="4">
    <source>
        <dbReference type="ARBA" id="ARBA00022771"/>
    </source>
</evidence>
<dbReference type="CDD" id="cd00109">
    <property type="entry name" value="Kunitz-type"/>
    <property type="match status" value="1"/>
</dbReference>
<dbReference type="PANTHER" id="PTHR21646:SF19">
    <property type="entry name" value="UBIQUITIN CARBOXYL-TERMINAL HYDROLASE 3"/>
    <property type="match status" value="1"/>
</dbReference>
<comment type="catalytic activity">
    <reaction evidence="1">
        <text>Thiol-dependent hydrolysis of ester, thioester, amide, peptide and isopeptide bonds formed by the C-terminal Gly of ubiquitin (a 76-residue protein attached to proteins as an intracellular targeting signal).</text>
        <dbReference type="EC" id="3.4.19.12"/>
    </reaction>
</comment>
<dbReference type="InterPro" id="IPR002223">
    <property type="entry name" value="Kunitz_BPTI"/>
</dbReference>
<evidence type="ECO:0000256" key="2">
    <source>
        <dbReference type="ARBA" id="ARBA00012759"/>
    </source>
</evidence>
<keyword evidence="5" id="KW-0833">Ubl conjugation pathway</keyword>
<dbReference type="PROSITE" id="PS50271">
    <property type="entry name" value="ZF_UBP"/>
    <property type="match status" value="1"/>
</dbReference>
<evidence type="ECO:0000259" key="12">
    <source>
        <dbReference type="PROSITE" id="PS50235"/>
    </source>
</evidence>
<feature type="compositionally biased region" description="Basic and acidic residues" evidence="10">
    <location>
        <begin position="74"/>
        <end position="93"/>
    </location>
</feature>
<dbReference type="Proteomes" id="UP001219934">
    <property type="component" value="Unassembled WGS sequence"/>
</dbReference>
<dbReference type="AlphaFoldDB" id="A0AAD6B8A6"/>
<evidence type="ECO:0000313" key="15">
    <source>
        <dbReference type="EMBL" id="KAJ4938509.1"/>
    </source>
</evidence>
<dbReference type="InterPro" id="IPR006553">
    <property type="entry name" value="Leu-rich_rpt_Cys-con_subtyp"/>
</dbReference>
<name>A0AAD6B8A6_9TELE</name>
<dbReference type="PROSITE" id="PS00280">
    <property type="entry name" value="BPTI_KUNITZ_1"/>
    <property type="match status" value="1"/>
</dbReference>
<feature type="compositionally biased region" description="Basic and acidic residues" evidence="10">
    <location>
        <begin position="801"/>
        <end position="816"/>
    </location>
</feature>
<dbReference type="SUPFAM" id="SSF57850">
    <property type="entry name" value="RING/U-box"/>
    <property type="match status" value="1"/>
</dbReference>
<dbReference type="PROSITE" id="PS00972">
    <property type="entry name" value="USP_1"/>
    <property type="match status" value="1"/>
</dbReference>
<evidence type="ECO:0000256" key="7">
    <source>
        <dbReference type="ARBA" id="ARBA00022833"/>
    </source>
</evidence>
<feature type="region of interest" description="Disordered" evidence="10">
    <location>
        <begin position="308"/>
        <end position="327"/>
    </location>
</feature>
<feature type="domain" description="USP" evidence="12">
    <location>
        <begin position="441"/>
        <end position="794"/>
    </location>
</feature>
<dbReference type="Gene3D" id="3.90.70.10">
    <property type="entry name" value="Cysteine proteinases"/>
    <property type="match status" value="1"/>
</dbReference>
<feature type="transmembrane region" description="Helical" evidence="11">
    <location>
        <begin position="276"/>
        <end position="301"/>
    </location>
</feature>
<dbReference type="SUPFAM" id="SSF57362">
    <property type="entry name" value="BPTI-like"/>
    <property type="match status" value="2"/>
</dbReference>
<dbReference type="SMART" id="SM00131">
    <property type="entry name" value="KU"/>
    <property type="match status" value="2"/>
</dbReference>
<evidence type="ECO:0000256" key="1">
    <source>
        <dbReference type="ARBA" id="ARBA00000707"/>
    </source>
</evidence>
<feature type="region of interest" description="Disordered" evidence="10">
    <location>
        <begin position="854"/>
        <end position="875"/>
    </location>
</feature>
<dbReference type="GO" id="GO:0004867">
    <property type="term" value="F:serine-type endopeptidase inhibitor activity"/>
    <property type="evidence" value="ECO:0007669"/>
    <property type="project" value="InterPro"/>
</dbReference>
<keyword evidence="4 9" id="KW-0863">Zinc-finger</keyword>
<feature type="domain" description="UBP-type" evidence="13">
    <location>
        <begin position="278"/>
        <end position="404"/>
    </location>
</feature>
<dbReference type="SMART" id="SM00367">
    <property type="entry name" value="LRR_CC"/>
    <property type="match status" value="3"/>
</dbReference>
<gene>
    <name evidence="15" type="ORF">JOQ06_003124</name>
</gene>
<dbReference type="GO" id="GO:0008270">
    <property type="term" value="F:zinc ion binding"/>
    <property type="evidence" value="ECO:0007669"/>
    <property type="project" value="UniProtKB-KW"/>
</dbReference>
<evidence type="ECO:0000259" key="14">
    <source>
        <dbReference type="PROSITE" id="PS50279"/>
    </source>
</evidence>
<dbReference type="SUPFAM" id="SSF54001">
    <property type="entry name" value="Cysteine proteinases"/>
    <property type="match status" value="1"/>
</dbReference>
<evidence type="ECO:0000256" key="9">
    <source>
        <dbReference type="PROSITE-ProRule" id="PRU00502"/>
    </source>
</evidence>
<dbReference type="InterPro" id="IPR001607">
    <property type="entry name" value="Znf_UBP"/>
</dbReference>
<keyword evidence="16" id="KW-1185">Reference proteome</keyword>
<dbReference type="Pfam" id="PF02148">
    <property type="entry name" value="zf-UBP"/>
    <property type="match status" value="1"/>
</dbReference>
<keyword evidence="11" id="KW-0472">Membrane</keyword>
<evidence type="ECO:0000259" key="13">
    <source>
        <dbReference type="PROSITE" id="PS50271"/>
    </source>
</evidence>
<feature type="region of interest" description="Disordered" evidence="10">
    <location>
        <begin position="21"/>
        <end position="93"/>
    </location>
</feature>